<evidence type="ECO:0000256" key="1">
    <source>
        <dbReference type="SAM" id="MobiDB-lite"/>
    </source>
</evidence>
<feature type="region of interest" description="Disordered" evidence="1">
    <location>
        <begin position="136"/>
        <end position="254"/>
    </location>
</feature>
<keyword evidence="2" id="KW-0472">Membrane</keyword>
<accession>A0A1D1VIR8</accession>
<dbReference type="AlphaFoldDB" id="A0A1D1VIR8"/>
<feature type="transmembrane region" description="Helical" evidence="2">
    <location>
        <begin position="34"/>
        <end position="58"/>
    </location>
</feature>
<dbReference type="Proteomes" id="UP000186922">
    <property type="component" value="Unassembled WGS sequence"/>
</dbReference>
<keyword evidence="2" id="KW-1133">Transmembrane helix</keyword>
<proteinExistence type="predicted"/>
<protein>
    <submittedName>
        <fullName evidence="3">Uncharacterized protein</fullName>
    </submittedName>
</protein>
<keyword evidence="4" id="KW-1185">Reference proteome</keyword>
<organism evidence="3 4">
    <name type="scientific">Ramazzottius varieornatus</name>
    <name type="common">Water bear</name>
    <name type="synonym">Tardigrade</name>
    <dbReference type="NCBI Taxonomy" id="947166"/>
    <lineage>
        <taxon>Eukaryota</taxon>
        <taxon>Metazoa</taxon>
        <taxon>Ecdysozoa</taxon>
        <taxon>Tardigrada</taxon>
        <taxon>Eutardigrada</taxon>
        <taxon>Parachela</taxon>
        <taxon>Hypsibioidea</taxon>
        <taxon>Ramazzottiidae</taxon>
        <taxon>Ramazzottius</taxon>
    </lineage>
</organism>
<gene>
    <name evidence="3" type="primary">RvY_10622</name>
    <name evidence="3" type="synonym">RvY_10622.2</name>
    <name evidence="3" type="ORF">RvY_10622-2</name>
</gene>
<evidence type="ECO:0000256" key="2">
    <source>
        <dbReference type="SAM" id="Phobius"/>
    </source>
</evidence>
<comment type="caution">
    <text evidence="3">The sequence shown here is derived from an EMBL/GenBank/DDBJ whole genome shotgun (WGS) entry which is preliminary data.</text>
</comment>
<sequence>MWIILPISSVIHIVLRTLTVLTRGIMSAAQWSELLFVISTILQIVAAAGNLHFLFVLLMCQHDLLKLGLTVHEFKTDKYFNRTLHKFRSPFDRGSLWGNIKDACWNPWRPKRIGPKSAVHDLATLCDLPDNPFPPPAIVAPEQQVLGPPPAKTPTQHQQQQVVPQKLQPASSQKSRVSGRISPKRPAPKQPSPATSAHSGPVLSTDVVPALGFSEAERRAAEPEVQIKPNASRPVSRGSGHFTIEVSPAPPTEV</sequence>
<evidence type="ECO:0000313" key="3">
    <source>
        <dbReference type="EMBL" id="GAU99657.1"/>
    </source>
</evidence>
<evidence type="ECO:0000313" key="4">
    <source>
        <dbReference type="Proteomes" id="UP000186922"/>
    </source>
</evidence>
<name>A0A1D1VIR8_RAMVA</name>
<reference evidence="3 4" key="1">
    <citation type="journal article" date="2016" name="Nat. Commun.">
        <title>Extremotolerant tardigrade genome and improved radiotolerance of human cultured cells by tardigrade-unique protein.</title>
        <authorList>
            <person name="Hashimoto T."/>
            <person name="Horikawa D.D."/>
            <person name="Saito Y."/>
            <person name="Kuwahara H."/>
            <person name="Kozuka-Hata H."/>
            <person name="Shin-I T."/>
            <person name="Minakuchi Y."/>
            <person name="Ohishi K."/>
            <person name="Motoyama A."/>
            <person name="Aizu T."/>
            <person name="Enomoto A."/>
            <person name="Kondo K."/>
            <person name="Tanaka S."/>
            <person name="Hara Y."/>
            <person name="Koshikawa S."/>
            <person name="Sagara H."/>
            <person name="Miura T."/>
            <person name="Yokobori S."/>
            <person name="Miyagawa K."/>
            <person name="Suzuki Y."/>
            <person name="Kubo T."/>
            <person name="Oyama M."/>
            <person name="Kohara Y."/>
            <person name="Fujiyama A."/>
            <person name="Arakawa K."/>
            <person name="Katayama T."/>
            <person name="Toyoda A."/>
            <person name="Kunieda T."/>
        </authorList>
    </citation>
    <scope>NUCLEOTIDE SEQUENCE [LARGE SCALE GENOMIC DNA]</scope>
    <source>
        <strain evidence="3 4">YOKOZUNA-1</strain>
    </source>
</reference>
<keyword evidence="2" id="KW-0812">Transmembrane</keyword>
<feature type="compositionally biased region" description="Low complexity" evidence="1">
    <location>
        <begin position="153"/>
        <end position="170"/>
    </location>
</feature>
<dbReference type="EMBL" id="BDGG01000005">
    <property type="protein sequence ID" value="GAU99657.1"/>
    <property type="molecule type" value="Genomic_DNA"/>
</dbReference>